<dbReference type="Gene3D" id="3.40.50.1820">
    <property type="entry name" value="alpha/beta hydrolase"/>
    <property type="match status" value="1"/>
</dbReference>
<evidence type="ECO:0000313" key="3">
    <source>
        <dbReference type="Proteomes" id="UP001057998"/>
    </source>
</evidence>
<dbReference type="InterPro" id="IPR029058">
    <property type="entry name" value="AB_hydrolase_fold"/>
</dbReference>
<evidence type="ECO:0000313" key="2">
    <source>
        <dbReference type="EMBL" id="UTV27572.1"/>
    </source>
</evidence>
<dbReference type="PANTHER" id="PTHR45856:SF24">
    <property type="entry name" value="FUNGAL LIPASE-LIKE DOMAIN-CONTAINING PROTEIN"/>
    <property type="match status" value="1"/>
</dbReference>
<protein>
    <submittedName>
        <fullName evidence="2">Lipase family protein</fullName>
    </submittedName>
</protein>
<proteinExistence type="predicted"/>
<organism evidence="2 3">
    <name type="scientific">Photobacterium atrarenae</name>
    <dbReference type="NCBI Taxonomy" id="865757"/>
    <lineage>
        <taxon>Bacteria</taxon>
        <taxon>Pseudomonadati</taxon>
        <taxon>Pseudomonadota</taxon>
        <taxon>Gammaproteobacteria</taxon>
        <taxon>Vibrionales</taxon>
        <taxon>Vibrionaceae</taxon>
        <taxon>Photobacterium</taxon>
    </lineage>
</organism>
<dbReference type="Pfam" id="PF01764">
    <property type="entry name" value="Lipase_3"/>
    <property type="match status" value="1"/>
</dbReference>
<dbReference type="SUPFAM" id="SSF53474">
    <property type="entry name" value="alpha/beta-Hydrolases"/>
    <property type="match status" value="1"/>
</dbReference>
<keyword evidence="3" id="KW-1185">Reference proteome</keyword>
<evidence type="ECO:0000259" key="1">
    <source>
        <dbReference type="Pfam" id="PF01764"/>
    </source>
</evidence>
<dbReference type="PANTHER" id="PTHR45856">
    <property type="entry name" value="ALPHA/BETA-HYDROLASES SUPERFAMILY PROTEIN"/>
    <property type="match status" value="1"/>
</dbReference>
<dbReference type="InterPro" id="IPR002921">
    <property type="entry name" value="Fungal_lipase-type"/>
</dbReference>
<feature type="domain" description="Fungal lipase-type" evidence="1">
    <location>
        <begin position="93"/>
        <end position="220"/>
    </location>
</feature>
<dbReference type="InterPro" id="IPR051218">
    <property type="entry name" value="Sec_MonoDiacylglyc_Lipase"/>
</dbReference>
<dbReference type="CDD" id="cd00519">
    <property type="entry name" value="Lipase_3"/>
    <property type="match status" value="1"/>
</dbReference>
<accession>A0ABY5GEH5</accession>
<dbReference type="EMBL" id="CP101508">
    <property type="protein sequence ID" value="UTV27572.1"/>
    <property type="molecule type" value="Genomic_DNA"/>
</dbReference>
<reference evidence="2" key="1">
    <citation type="submission" date="2022-07" db="EMBL/GenBank/DDBJ databases">
        <title>Genome sequencing of Photobacterium atrarenae GJH2-4.</title>
        <authorList>
            <person name="Park S.-J."/>
        </authorList>
    </citation>
    <scope>NUCLEOTIDE SEQUENCE</scope>
    <source>
        <strain evidence="2">GJH2-4</strain>
    </source>
</reference>
<name>A0ABY5GEH5_9GAMM</name>
<sequence>MRKIMPSLTPRLASEIANIPYGLYQGAGRLAFKGHFEKFFSFNDNSSFEGKTGGISIIENMPILRKVIPGAQRNSEAFAVLGIGKGKYQGDLVISIRGTQNANDWVTNANLGYKGAPNGSLAHAGFINSFHSIRPQIRSYLLKLKRLPNKVHCVGHSLGGALASLCADWLKSEFSLRVNLYTFGSPRVGLEPYARKSGSGADKIYRCTHGADPVPMVPLWPFVHAPHQGQEYRLDNDTGFKISAHKMASTASPGYLNTAKSDSWGDLKLKANHFLGKPVRLKFEHRNQATFTEYWADKISAALITLLKDTGLLVAVSLQATISVGMTFYDYLAKHMERVSKASRMREIQVKGLLGHMLSFIGKPIQKIEDLSAKFIRSVFSMVLTKLYRSAQMALEAIRT</sequence>
<gene>
    <name evidence="2" type="ORF">NNL38_14930</name>
</gene>
<dbReference type="Proteomes" id="UP001057998">
    <property type="component" value="Chromosome 1"/>
</dbReference>
<dbReference type="RefSeq" id="WP_255388791.1">
    <property type="nucleotide sequence ID" value="NZ_CP101508.1"/>
</dbReference>